<dbReference type="Gene3D" id="3.40.1570.10">
    <property type="entry name" value="HemS/ChuS/ChuX like domains"/>
    <property type="match status" value="2"/>
</dbReference>
<evidence type="ECO:0000313" key="3">
    <source>
        <dbReference type="Proteomes" id="UP000028782"/>
    </source>
</evidence>
<dbReference type="SUPFAM" id="SSF144064">
    <property type="entry name" value="Heme iron utilization protein-like"/>
    <property type="match status" value="1"/>
</dbReference>
<dbReference type="GO" id="GO:0006826">
    <property type="term" value="P:iron ion transport"/>
    <property type="evidence" value="ECO:0007669"/>
    <property type="project" value="InterPro"/>
</dbReference>
<sequence>MNAITSPEIQTMTAVQIREQFAQKRLQGLRAKDAAEALQLSEGAVIAAHGGEHERALQALPLRAEWLDILKALEACGPVMALTRNESTVHEKDGIYQNVSAQGPVGLALSREIDLRLFFMHWHAGFAVTEESANGGRPAMRSLQFYDAAGRAVHKVFAREGTDMAAWNALVERFAEPSAGYVFREPAAKPAIKADAQIDVPALSQAWTAMKDTHEFFEMLRRFGAERQQAFRLVPQYCERLSTDAVAQLLGDAAVDGVSIMVFVGSSGCIQIHTGPVSNIQPMDGKDGVRWINVLDKGFNLHLRTDLIANVWVVRKPTSDGVVTSVEAFDAEGNNMAMFFGERKPGQPELQGWRDLVAGLPRKAAVAEAA</sequence>
<dbReference type="HOGENOM" id="CLU_034543_0_0_4"/>
<feature type="domain" description="Haemin-degrading HemS/ChuX" evidence="1">
    <location>
        <begin position="225"/>
        <end position="360"/>
    </location>
</feature>
<proteinExistence type="predicted"/>
<dbReference type="EMBL" id="CP006704">
    <property type="protein sequence ID" value="AIJ45455.1"/>
    <property type="molecule type" value="Genomic_DNA"/>
</dbReference>
<protein>
    <submittedName>
        <fullName evidence="2">Hemin receptor</fullName>
    </submittedName>
</protein>
<dbReference type="Pfam" id="PF05171">
    <property type="entry name" value="HemS"/>
    <property type="match status" value="2"/>
</dbReference>
<evidence type="ECO:0000259" key="1">
    <source>
        <dbReference type="Pfam" id="PF05171"/>
    </source>
</evidence>
<dbReference type="CDD" id="cd16831">
    <property type="entry name" value="HemS-like_C"/>
    <property type="match status" value="1"/>
</dbReference>
<accession>A0A076PP14</accession>
<name>A0A076PP14_COMTE</name>
<evidence type="ECO:0000313" key="2">
    <source>
        <dbReference type="EMBL" id="AIJ45455.1"/>
    </source>
</evidence>
<dbReference type="InterPro" id="IPR007845">
    <property type="entry name" value="HemS/ChuX_dom"/>
</dbReference>
<keyword evidence="2" id="KW-0675">Receptor</keyword>
<dbReference type="AlphaFoldDB" id="A0A076PP14"/>
<reference evidence="2 3" key="1">
    <citation type="journal article" date="2014" name="Genome Announc.">
        <title>Complete Genome Sequence of Polychlorinated Biphenyl Degrader Comamonas testosteroni TK102 (NBRC 109938).</title>
        <authorList>
            <person name="Fukuda K."/>
            <person name="Hosoyama A."/>
            <person name="Tsuchikane K."/>
            <person name="Ohji S."/>
            <person name="Yamazoe A."/>
            <person name="Fujita N."/>
            <person name="Shintani M."/>
            <person name="Kimbara K."/>
        </authorList>
    </citation>
    <scope>NUCLEOTIDE SEQUENCE [LARGE SCALE GENOMIC DNA]</scope>
    <source>
        <strain evidence="2">TK102</strain>
    </source>
</reference>
<gene>
    <name evidence="2" type="ORF">O987_06475</name>
</gene>
<dbReference type="KEGG" id="ctes:O987_06475"/>
<feature type="domain" description="Haemin-degrading HemS/ChuX" evidence="1">
    <location>
        <begin position="40"/>
        <end position="174"/>
    </location>
</feature>
<organism evidence="2 3">
    <name type="scientific">Comamonas testosteroni TK102</name>
    <dbReference type="NCBI Taxonomy" id="1392005"/>
    <lineage>
        <taxon>Bacteria</taxon>
        <taxon>Pseudomonadati</taxon>
        <taxon>Pseudomonadota</taxon>
        <taxon>Betaproteobacteria</taxon>
        <taxon>Burkholderiales</taxon>
        <taxon>Comamonadaceae</taxon>
        <taxon>Comamonas</taxon>
    </lineage>
</organism>
<dbReference type="Proteomes" id="UP000028782">
    <property type="component" value="Chromosome"/>
</dbReference>
<dbReference type="InterPro" id="IPR053733">
    <property type="entry name" value="Heme_Transport_Util_sf"/>
</dbReference>
<dbReference type="CDD" id="cd16830">
    <property type="entry name" value="HemS-like_N"/>
    <property type="match status" value="1"/>
</dbReference>
<dbReference type="RefSeq" id="WP_003057646.1">
    <property type="nucleotide sequence ID" value="NZ_CP006704.1"/>
</dbReference>